<name>A0ABD2PFC9_9CUCU</name>
<evidence type="ECO:0000313" key="1">
    <source>
        <dbReference type="EMBL" id="KAL3289657.1"/>
    </source>
</evidence>
<gene>
    <name evidence="1" type="ORF">HHI36_023065</name>
</gene>
<sequence>MNVQERECPDLENSGVGGKPFRRYVVNVDAENYMLRGVSRSDVDLDMFLVREGSTSTGSLQDCHYEENGSEVDHCGRLLSFHSLLCNCDLNCCCMCGSICPLDCHACFHNLCTRKSSNLCQNDPDVYKLLTFNFDKPEDMRQSSVPRRRKTDKSHQSPKCLQKEGLYKIKVTADWYTTTCLFHVVSKLRQTNLDRRKSRTDCVVSAFRRSC</sequence>
<organism evidence="1 2">
    <name type="scientific">Cryptolaemus montrouzieri</name>
    <dbReference type="NCBI Taxonomy" id="559131"/>
    <lineage>
        <taxon>Eukaryota</taxon>
        <taxon>Metazoa</taxon>
        <taxon>Ecdysozoa</taxon>
        <taxon>Arthropoda</taxon>
        <taxon>Hexapoda</taxon>
        <taxon>Insecta</taxon>
        <taxon>Pterygota</taxon>
        <taxon>Neoptera</taxon>
        <taxon>Endopterygota</taxon>
        <taxon>Coleoptera</taxon>
        <taxon>Polyphaga</taxon>
        <taxon>Cucujiformia</taxon>
        <taxon>Coccinelloidea</taxon>
        <taxon>Coccinellidae</taxon>
        <taxon>Scymninae</taxon>
        <taxon>Scymnini</taxon>
        <taxon>Cryptolaemus</taxon>
    </lineage>
</organism>
<dbReference type="Proteomes" id="UP001516400">
    <property type="component" value="Unassembled WGS sequence"/>
</dbReference>
<protein>
    <submittedName>
        <fullName evidence="1">Uncharacterized protein</fullName>
    </submittedName>
</protein>
<accession>A0ABD2PFC9</accession>
<dbReference type="AlphaFoldDB" id="A0ABD2PFC9"/>
<reference evidence="1 2" key="1">
    <citation type="journal article" date="2021" name="BMC Biol.">
        <title>Horizontally acquired antibacterial genes associated with adaptive radiation of ladybird beetles.</title>
        <authorList>
            <person name="Li H.S."/>
            <person name="Tang X.F."/>
            <person name="Huang Y.H."/>
            <person name="Xu Z.Y."/>
            <person name="Chen M.L."/>
            <person name="Du X.Y."/>
            <person name="Qiu B.Y."/>
            <person name="Chen P.T."/>
            <person name="Zhang W."/>
            <person name="Slipinski A."/>
            <person name="Escalona H.E."/>
            <person name="Waterhouse R.M."/>
            <person name="Zwick A."/>
            <person name="Pang H."/>
        </authorList>
    </citation>
    <scope>NUCLEOTIDE SEQUENCE [LARGE SCALE GENOMIC DNA]</scope>
    <source>
        <strain evidence="1">SYSU2018</strain>
    </source>
</reference>
<proteinExistence type="predicted"/>
<comment type="caution">
    <text evidence="1">The sequence shown here is derived from an EMBL/GenBank/DDBJ whole genome shotgun (WGS) entry which is preliminary data.</text>
</comment>
<evidence type="ECO:0000313" key="2">
    <source>
        <dbReference type="Proteomes" id="UP001516400"/>
    </source>
</evidence>
<dbReference type="EMBL" id="JABFTP020000186">
    <property type="protein sequence ID" value="KAL3289657.1"/>
    <property type="molecule type" value="Genomic_DNA"/>
</dbReference>
<keyword evidence="2" id="KW-1185">Reference proteome</keyword>